<organism evidence="3 4">
    <name type="scientific">Nonomuraea jiangxiensis</name>
    <dbReference type="NCBI Taxonomy" id="633440"/>
    <lineage>
        <taxon>Bacteria</taxon>
        <taxon>Bacillati</taxon>
        <taxon>Actinomycetota</taxon>
        <taxon>Actinomycetes</taxon>
        <taxon>Streptosporangiales</taxon>
        <taxon>Streptosporangiaceae</taxon>
        <taxon>Nonomuraea</taxon>
    </lineage>
</organism>
<feature type="transmembrane region" description="Helical" evidence="2">
    <location>
        <begin position="17"/>
        <end position="34"/>
    </location>
</feature>
<protein>
    <submittedName>
        <fullName evidence="3">Uncharacterized protein</fullName>
    </submittedName>
</protein>
<feature type="region of interest" description="Disordered" evidence="1">
    <location>
        <begin position="169"/>
        <end position="238"/>
    </location>
</feature>
<evidence type="ECO:0000313" key="4">
    <source>
        <dbReference type="Proteomes" id="UP000199202"/>
    </source>
</evidence>
<dbReference type="EMBL" id="FNDJ01000037">
    <property type="protein sequence ID" value="SDM14373.1"/>
    <property type="molecule type" value="Genomic_DNA"/>
</dbReference>
<name>A0A1G9QTU2_9ACTN</name>
<keyword evidence="2" id="KW-0472">Membrane</keyword>
<keyword evidence="4" id="KW-1185">Reference proteome</keyword>
<dbReference type="Proteomes" id="UP000199202">
    <property type="component" value="Unassembled WGS sequence"/>
</dbReference>
<accession>A0A1G9QTU2</accession>
<proteinExistence type="predicted"/>
<evidence type="ECO:0000256" key="1">
    <source>
        <dbReference type="SAM" id="MobiDB-lite"/>
    </source>
</evidence>
<keyword evidence="2" id="KW-0812">Transmembrane</keyword>
<evidence type="ECO:0000313" key="3">
    <source>
        <dbReference type="EMBL" id="SDM14373.1"/>
    </source>
</evidence>
<evidence type="ECO:0000256" key="2">
    <source>
        <dbReference type="SAM" id="Phobius"/>
    </source>
</evidence>
<gene>
    <name evidence="3" type="ORF">SAMN05421869_1375</name>
</gene>
<dbReference type="AlphaFoldDB" id="A0A1G9QTU2"/>
<reference evidence="3 4" key="1">
    <citation type="submission" date="2016-10" db="EMBL/GenBank/DDBJ databases">
        <authorList>
            <person name="de Groot N.N."/>
        </authorList>
    </citation>
    <scope>NUCLEOTIDE SEQUENCE [LARGE SCALE GENOMIC DNA]</scope>
    <source>
        <strain evidence="3 4">CGMCC 4.6533</strain>
    </source>
</reference>
<sequence>MPIACATSARLSSMADWLWPLLAFCWSPCLLLLFRGRSDDRWGSGRRRLPTAARRPVRRAVPPRAVEVGTVRATTTLLPSGTPNQCSRRTARDKVGLPRRNASPCTCGPGHRCYLGIQHARIVFAHPDSHSNHYRNTRACLDKVGGSTSRLTPRRLKCLARGSQTYRVDQRDRRSIGGTCRSIGSHRRHHGSTRITPRRSNGYGHDPKRTEVSAEALSSKTSSFPEGASSPGATEGGT</sequence>
<keyword evidence="2" id="KW-1133">Transmembrane helix</keyword>